<dbReference type="InterPro" id="IPR013594">
    <property type="entry name" value="Dynein_heavy_tail"/>
</dbReference>
<dbReference type="PANTHER" id="PTHR46532:SF13">
    <property type="entry name" value="CYTOPLASMIC DYNEIN 1 HEAVY CHAIN 1"/>
    <property type="match status" value="1"/>
</dbReference>
<dbReference type="Proteomes" id="UP000050795">
    <property type="component" value="Unassembled WGS sequence"/>
</dbReference>
<dbReference type="InterPro" id="IPR026983">
    <property type="entry name" value="DHC"/>
</dbReference>
<evidence type="ECO:0000259" key="1">
    <source>
        <dbReference type="Pfam" id="PF08385"/>
    </source>
</evidence>
<evidence type="ECO:0000313" key="3">
    <source>
        <dbReference type="WBParaSite" id="TREG1_12850.1"/>
    </source>
</evidence>
<name>A0AA85J3Q7_TRIRE</name>
<sequence length="838" mass="97540">MKNCDLAIFSQNIDHFPKLTDNVNVSLLSDNIHASQRAAISNCEWGLISSDLDCAFTPVGCIEELQKSITTAVDRYLNQDCNIQVYLKRLNNVVHLQLPIVNRQQHCQHLLSTFNNEMESVITLYNENCYSADIPRDSPCFAGRIYWARNHYLRLSELMSEVSGYVNMMGCENYVHKLTRKYNKVLETLVTYEISVYRSWVNEIQNDLQILNVPVMTMVKHNEEIHECINLDFRIKSLFREVVCMNRLHLPIPQLACDIYRKSKSIKTRYDKLKCILSRVSDIIKRISPEVEMLLAVKLYKFYQIYYEGFYQHNWLSLTTDKWIEVIEEHISSVDYTITQSEHIKNQINLNLNTIAKSLKLNFYKCANRKQESCHLFSLHNSNPAFMPASCITVSSSVQCNSESVERGWESSVWSLNELLHTVHLICTKQANIMQNMSETIKLSVHDYIQVLTTDFFQYLNNEYFKVVQNDRSRNAGESIKEKREANSLEFNAKVNTAEESVELICRTQTAINEIIRLYTDKTKDAIITSVRVALMELWKYFNTSEVCSLLTTFSSGQNIDIRNSQPRPIVKCDILLSNSKLVLSPTLEEIQAAIRILVNCILKCTKSIKKWTYSQTTVCKLNNAQSMFDELLHGCPVNSYFHDSISESKSWYQDVKHDGEIYRLKALLSSWRYTMKMVSFLPEGGIKELRSITEPMEEYSCLWTVKPTDNLLKFMSEFKKPTVMDFEAKFQEYKEIDSKINCIPNTYIVGSIEVHTKSLRSVLKNLLLEHEKAFVQKCTELFVEKLKRIVSTFEKYENTLKRSTSDWNEMPKWMDILQEFSNSEVSFDMDITRAEVR</sequence>
<protein>
    <recommendedName>
        <fullName evidence="1">Dynein heavy chain tail domain-containing protein</fullName>
    </recommendedName>
</protein>
<organism evidence="2 3">
    <name type="scientific">Trichobilharzia regenti</name>
    <name type="common">Nasal bird schistosome</name>
    <dbReference type="NCBI Taxonomy" id="157069"/>
    <lineage>
        <taxon>Eukaryota</taxon>
        <taxon>Metazoa</taxon>
        <taxon>Spiralia</taxon>
        <taxon>Lophotrochozoa</taxon>
        <taxon>Platyhelminthes</taxon>
        <taxon>Trematoda</taxon>
        <taxon>Digenea</taxon>
        <taxon>Strigeidida</taxon>
        <taxon>Schistosomatoidea</taxon>
        <taxon>Schistosomatidae</taxon>
        <taxon>Trichobilharzia</taxon>
    </lineage>
</organism>
<reference evidence="3" key="2">
    <citation type="submission" date="2023-11" db="UniProtKB">
        <authorList>
            <consortium name="WormBaseParasite"/>
        </authorList>
    </citation>
    <scope>IDENTIFICATION</scope>
</reference>
<reference evidence="2" key="1">
    <citation type="submission" date="2022-06" db="EMBL/GenBank/DDBJ databases">
        <authorList>
            <person name="Berger JAMES D."/>
            <person name="Berger JAMES D."/>
        </authorList>
    </citation>
    <scope>NUCLEOTIDE SEQUENCE [LARGE SCALE GENOMIC DNA]</scope>
</reference>
<dbReference type="GO" id="GO:0045505">
    <property type="term" value="F:dynein intermediate chain binding"/>
    <property type="evidence" value="ECO:0007669"/>
    <property type="project" value="InterPro"/>
</dbReference>
<proteinExistence type="predicted"/>
<dbReference type="Pfam" id="PF08385">
    <property type="entry name" value="DHC_N1"/>
    <property type="match status" value="1"/>
</dbReference>
<dbReference type="GO" id="GO:0005858">
    <property type="term" value="C:axonemal dynein complex"/>
    <property type="evidence" value="ECO:0007669"/>
    <property type="project" value="TreeGrafter"/>
</dbReference>
<keyword evidence="2" id="KW-1185">Reference proteome</keyword>
<dbReference type="WBParaSite" id="TREG1_12850.1">
    <property type="protein sequence ID" value="TREG1_12850.1"/>
    <property type="gene ID" value="TREG1_12850"/>
</dbReference>
<dbReference type="GO" id="GO:0051959">
    <property type="term" value="F:dynein light intermediate chain binding"/>
    <property type="evidence" value="ECO:0007669"/>
    <property type="project" value="InterPro"/>
</dbReference>
<feature type="domain" description="Dynein heavy chain tail" evidence="1">
    <location>
        <begin position="62"/>
        <end position="322"/>
    </location>
</feature>
<dbReference type="AlphaFoldDB" id="A0AA85J3Q7"/>
<evidence type="ECO:0000313" key="2">
    <source>
        <dbReference type="Proteomes" id="UP000050795"/>
    </source>
</evidence>
<accession>A0AA85J3Q7</accession>
<dbReference type="PANTHER" id="PTHR46532">
    <property type="entry name" value="MALE FERTILITY FACTOR KL5"/>
    <property type="match status" value="1"/>
</dbReference>
<dbReference type="GO" id="GO:0007018">
    <property type="term" value="P:microtubule-based movement"/>
    <property type="evidence" value="ECO:0007669"/>
    <property type="project" value="InterPro"/>
</dbReference>